<feature type="domain" description="HTH arsR-type" evidence="4">
    <location>
        <begin position="4"/>
        <end position="99"/>
    </location>
</feature>
<evidence type="ECO:0000256" key="2">
    <source>
        <dbReference type="ARBA" id="ARBA00023125"/>
    </source>
</evidence>
<dbReference type="InterPro" id="IPR036388">
    <property type="entry name" value="WH-like_DNA-bd_sf"/>
</dbReference>
<evidence type="ECO:0000256" key="3">
    <source>
        <dbReference type="ARBA" id="ARBA00023163"/>
    </source>
</evidence>
<evidence type="ECO:0000259" key="4">
    <source>
        <dbReference type="PROSITE" id="PS50987"/>
    </source>
</evidence>
<dbReference type="AlphaFoldDB" id="A0A849P6Z2"/>
<evidence type="ECO:0000313" key="6">
    <source>
        <dbReference type="Proteomes" id="UP000537862"/>
    </source>
</evidence>
<keyword evidence="2" id="KW-0238">DNA-binding</keyword>
<protein>
    <submittedName>
        <fullName evidence="5">Winged helix-turn-helix transcriptional regulator</fullName>
    </submittedName>
</protein>
<accession>A0A849P6Z2</accession>
<dbReference type="CDD" id="cd00090">
    <property type="entry name" value="HTH_ARSR"/>
    <property type="match status" value="1"/>
</dbReference>
<keyword evidence="6" id="KW-1185">Reference proteome</keyword>
<dbReference type="InterPro" id="IPR001845">
    <property type="entry name" value="HTH_ArsR_DNA-bd_dom"/>
</dbReference>
<keyword evidence="3" id="KW-0804">Transcription</keyword>
<gene>
    <name evidence="5" type="ORF">HKX39_04955</name>
</gene>
<dbReference type="Pfam" id="PF01022">
    <property type="entry name" value="HTH_5"/>
    <property type="match status" value="1"/>
</dbReference>
<dbReference type="InterPro" id="IPR036390">
    <property type="entry name" value="WH_DNA-bd_sf"/>
</dbReference>
<dbReference type="SMART" id="SM00347">
    <property type="entry name" value="HTH_MARR"/>
    <property type="match status" value="1"/>
</dbReference>
<dbReference type="PROSITE" id="PS50987">
    <property type="entry name" value="HTH_ARSR_2"/>
    <property type="match status" value="1"/>
</dbReference>
<reference evidence="5 6" key="1">
    <citation type="submission" date="2020-05" db="EMBL/GenBank/DDBJ databases">
        <authorList>
            <person name="Niu N."/>
        </authorList>
    </citation>
    <scope>NUCLEOTIDE SEQUENCE [LARGE SCALE GENOMIC DNA]</scope>
    <source>
        <strain evidence="5 6">3340-03</strain>
    </source>
</reference>
<dbReference type="PANTHER" id="PTHR33154">
    <property type="entry name" value="TRANSCRIPTIONAL REGULATOR, ARSR FAMILY"/>
    <property type="match status" value="1"/>
</dbReference>
<dbReference type="EMBL" id="JABGBN010000002">
    <property type="protein sequence ID" value="NOL51525.1"/>
    <property type="molecule type" value="Genomic_DNA"/>
</dbReference>
<keyword evidence="1" id="KW-0805">Transcription regulation</keyword>
<dbReference type="Gene3D" id="1.10.10.10">
    <property type="entry name" value="Winged helix-like DNA-binding domain superfamily/Winged helix DNA-binding domain"/>
    <property type="match status" value="1"/>
</dbReference>
<dbReference type="RefSeq" id="WP_171680194.1">
    <property type="nucleotide sequence ID" value="NZ_JABGBN010000002.1"/>
</dbReference>
<proteinExistence type="predicted"/>
<name>A0A849P6Z2_9BURK</name>
<dbReference type="GO" id="GO:0003700">
    <property type="term" value="F:DNA-binding transcription factor activity"/>
    <property type="evidence" value="ECO:0007669"/>
    <property type="project" value="InterPro"/>
</dbReference>
<dbReference type="NCBIfam" id="NF033788">
    <property type="entry name" value="HTH_metalloreg"/>
    <property type="match status" value="1"/>
</dbReference>
<dbReference type="InterPro" id="IPR011991">
    <property type="entry name" value="ArsR-like_HTH"/>
</dbReference>
<comment type="caution">
    <text evidence="5">The sequence shown here is derived from an EMBL/GenBank/DDBJ whole genome shotgun (WGS) entry which is preliminary data.</text>
</comment>
<dbReference type="InterPro" id="IPR051081">
    <property type="entry name" value="HTH_MetalResp_TranReg"/>
</dbReference>
<dbReference type="PRINTS" id="PR00778">
    <property type="entry name" value="HTHARSR"/>
</dbReference>
<dbReference type="PANTHER" id="PTHR33154:SF33">
    <property type="entry name" value="TRANSCRIPTIONAL REPRESSOR SDPR"/>
    <property type="match status" value="1"/>
</dbReference>
<sequence length="110" mass="12605">MSQKTVDILRECIPTFTVLSDENRLMILHILFEYGSLNVNDLTERLHLSRPAVSHHLKIMLDAGLVRVDQQGKERYYTVSLQQAGERFQRLMASFVADGCIKPLDNSPLF</sequence>
<dbReference type="Proteomes" id="UP000537862">
    <property type="component" value="Unassembled WGS sequence"/>
</dbReference>
<evidence type="ECO:0000256" key="1">
    <source>
        <dbReference type="ARBA" id="ARBA00023015"/>
    </source>
</evidence>
<evidence type="ECO:0000313" key="5">
    <source>
        <dbReference type="EMBL" id="NOL51525.1"/>
    </source>
</evidence>
<dbReference type="GO" id="GO:0003677">
    <property type="term" value="F:DNA binding"/>
    <property type="evidence" value="ECO:0007669"/>
    <property type="project" value="UniProtKB-KW"/>
</dbReference>
<dbReference type="SUPFAM" id="SSF46785">
    <property type="entry name" value="Winged helix' DNA-binding domain"/>
    <property type="match status" value="1"/>
</dbReference>
<dbReference type="InterPro" id="IPR000835">
    <property type="entry name" value="HTH_MarR-typ"/>
</dbReference>
<organism evidence="5 6">
    <name type="scientific">Pelistega suis</name>
    <dbReference type="NCBI Taxonomy" id="1631957"/>
    <lineage>
        <taxon>Bacteria</taxon>
        <taxon>Pseudomonadati</taxon>
        <taxon>Pseudomonadota</taxon>
        <taxon>Betaproteobacteria</taxon>
        <taxon>Burkholderiales</taxon>
        <taxon>Alcaligenaceae</taxon>
        <taxon>Pelistega</taxon>
    </lineage>
</organism>
<dbReference type="SMART" id="SM00418">
    <property type="entry name" value="HTH_ARSR"/>
    <property type="match status" value="1"/>
</dbReference>